<dbReference type="GO" id="GO:0007059">
    <property type="term" value="P:chromosome segregation"/>
    <property type="evidence" value="ECO:0007669"/>
    <property type="project" value="TreeGrafter"/>
</dbReference>
<evidence type="ECO:0000259" key="3">
    <source>
        <dbReference type="SMART" id="SM00470"/>
    </source>
</evidence>
<dbReference type="NCBIfam" id="TIGR00180">
    <property type="entry name" value="parB_part"/>
    <property type="match status" value="1"/>
</dbReference>
<organism evidence="4 5">
    <name type="scientific">Rhizobium pisi</name>
    <dbReference type="NCBI Taxonomy" id="574561"/>
    <lineage>
        <taxon>Bacteria</taxon>
        <taxon>Pseudomonadati</taxon>
        <taxon>Pseudomonadota</taxon>
        <taxon>Alphaproteobacteria</taxon>
        <taxon>Hyphomicrobiales</taxon>
        <taxon>Rhizobiaceae</taxon>
        <taxon>Rhizobium/Agrobacterium group</taxon>
        <taxon>Rhizobium</taxon>
    </lineage>
</organism>
<dbReference type="InterPro" id="IPR003115">
    <property type="entry name" value="ParB_N"/>
</dbReference>
<gene>
    <name evidence="4" type="ORF">FHS26_000670</name>
</gene>
<protein>
    <submittedName>
        <fullName evidence="4">ParB family chromosome partitioning protein</fullName>
    </submittedName>
</protein>
<evidence type="ECO:0000256" key="1">
    <source>
        <dbReference type="ARBA" id="ARBA00006295"/>
    </source>
</evidence>
<dbReference type="GO" id="GO:0003677">
    <property type="term" value="F:DNA binding"/>
    <property type="evidence" value="ECO:0007669"/>
    <property type="project" value="InterPro"/>
</dbReference>
<keyword evidence="5" id="KW-1185">Reference proteome</keyword>
<dbReference type="InterPro" id="IPR011111">
    <property type="entry name" value="Plasmid_RepB"/>
</dbReference>
<dbReference type="SUPFAM" id="SSF109709">
    <property type="entry name" value="KorB DNA-binding domain-like"/>
    <property type="match status" value="1"/>
</dbReference>
<comment type="similarity">
    <text evidence="1">Belongs to the ParB family.</text>
</comment>
<dbReference type="AlphaFoldDB" id="A0A7W5BHB0"/>
<dbReference type="InterPro" id="IPR037972">
    <property type="entry name" value="RepB_N"/>
</dbReference>
<accession>A0A7W5BHB0</accession>
<dbReference type="SUPFAM" id="SSF110849">
    <property type="entry name" value="ParB/Sulfiredoxin"/>
    <property type="match status" value="1"/>
</dbReference>
<name>A0A7W5BHB0_9HYPH</name>
<dbReference type="SMART" id="SM00470">
    <property type="entry name" value="ParB"/>
    <property type="match status" value="1"/>
</dbReference>
<sequence length="338" mass="36761">MEPDMSPKGRDILKSMVGSVEPARPEAPSAQPAHRPSGAVKAMNLSLGRLGEEAAAAKALRESLASGDKVLEIDPATVEMSFIRDRIPVDQDPEFERLKQSIRESGQQVPILVRPDPVKAGHYQAAYGHRRLRAAAEIGVAVKAVVRKLTDEELILAQGQENGPRVDLSFIERALFARRMDEHGFSRDMIAKALATDKPETSRLLQVAQTIDPEIILAVGPAPKVGRPRWLAFSEKFRETGGSKKAQAAIRAGGFEALETNGRFDAVWKALEEKSAPQRAEQTLRTQAGAPLASVSRSGKTFRITVKSAAFSEFLAQRLAGLAAEFEEENEAVRPVVS</sequence>
<dbReference type="Gene3D" id="3.90.1530.30">
    <property type="match status" value="1"/>
</dbReference>
<dbReference type="InterPro" id="IPR004437">
    <property type="entry name" value="ParB/RepB/Spo0J"/>
</dbReference>
<dbReference type="CDD" id="cd16405">
    <property type="entry name" value="RepB_like_N"/>
    <property type="match status" value="1"/>
</dbReference>
<dbReference type="Gene3D" id="1.10.10.2830">
    <property type="match status" value="1"/>
</dbReference>
<comment type="caution">
    <text evidence="4">The sequence shown here is derived from an EMBL/GenBank/DDBJ whole genome shotgun (WGS) entry which is preliminary data.</text>
</comment>
<reference evidence="4 5" key="1">
    <citation type="submission" date="2020-08" db="EMBL/GenBank/DDBJ databases">
        <title>Genomic Encyclopedia of Type Strains, Phase III (KMG-III): the genomes of soil and plant-associated and newly described type strains.</title>
        <authorList>
            <person name="Whitman W."/>
        </authorList>
    </citation>
    <scope>NUCLEOTIDE SEQUENCE [LARGE SCALE GENOMIC DNA]</scope>
    <source>
        <strain evidence="4 5">CECT 4113</strain>
    </source>
</reference>
<dbReference type="Pfam" id="PF02195">
    <property type="entry name" value="ParB_N"/>
    <property type="match status" value="1"/>
</dbReference>
<proteinExistence type="inferred from homology"/>
<dbReference type="GO" id="GO:0005694">
    <property type="term" value="C:chromosome"/>
    <property type="evidence" value="ECO:0007669"/>
    <property type="project" value="TreeGrafter"/>
</dbReference>
<dbReference type="Proteomes" id="UP000518315">
    <property type="component" value="Unassembled WGS sequence"/>
</dbReference>
<dbReference type="Pfam" id="PF07506">
    <property type="entry name" value="RepB"/>
    <property type="match status" value="1"/>
</dbReference>
<dbReference type="NCBIfam" id="TIGR03454">
    <property type="entry name" value="partition_RepB"/>
    <property type="match status" value="1"/>
</dbReference>
<dbReference type="PANTHER" id="PTHR33375:SF1">
    <property type="entry name" value="CHROMOSOME-PARTITIONING PROTEIN PARB-RELATED"/>
    <property type="match status" value="1"/>
</dbReference>
<feature type="region of interest" description="Disordered" evidence="2">
    <location>
        <begin position="1"/>
        <end position="38"/>
    </location>
</feature>
<evidence type="ECO:0000256" key="2">
    <source>
        <dbReference type="SAM" id="MobiDB-lite"/>
    </source>
</evidence>
<evidence type="ECO:0000313" key="5">
    <source>
        <dbReference type="Proteomes" id="UP000518315"/>
    </source>
</evidence>
<dbReference type="InterPro" id="IPR017819">
    <property type="entry name" value="Plasmid_partition_RepB"/>
</dbReference>
<feature type="compositionally biased region" description="Basic and acidic residues" evidence="2">
    <location>
        <begin position="1"/>
        <end position="13"/>
    </location>
</feature>
<dbReference type="EMBL" id="JACHXH010000002">
    <property type="protein sequence ID" value="MBB3132967.1"/>
    <property type="molecule type" value="Genomic_DNA"/>
</dbReference>
<dbReference type="PANTHER" id="PTHR33375">
    <property type="entry name" value="CHROMOSOME-PARTITIONING PROTEIN PARB-RELATED"/>
    <property type="match status" value="1"/>
</dbReference>
<dbReference type="InterPro" id="IPR036086">
    <property type="entry name" value="ParB/Sulfiredoxin_sf"/>
</dbReference>
<evidence type="ECO:0000313" key="4">
    <source>
        <dbReference type="EMBL" id="MBB3132967.1"/>
    </source>
</evidence>
<feature type="domain" description="ParB-like N-terminal" evidence="3">
    <location>
        <begin position="71"/>
        <end position="163"/>
    </location>
</feature>
<dbReference type="InterPro" id="IPR050336">
    <property type="entry name" value="Chromosome_partition/occlusion"/>
</dbReference>